<evidence type="ECO:0000256" key="1">
    <source>
        <dbReference type="SAM" id="MobiDB-lite"/>
    </source>
</evidence>
<dbReference type="EMBL" id="CAUEEQ010004091">
    <property type="protein sequence ID" value="CAJ0926616.1"/>
    <property type="molecule type" value="Genomic_DNA"/>
</dbReference>
<organism evidence="2 3">
    <name type="scientific">Ranitomeya imitator</name>
    <name type="common">mimic poison frog</name>
    <dbReference type="NCBI Taxonomy" id="111125"/>
    <lineage>
        <taxon>Eukaryota</taxon>
        <taxon>Metazoa</taxon>
        <taxon>Chordata</taxon>
        <taxon>Craniata</taxon>
        <taxon>Vertebrata</taxon>
        <taxon>Euteleostomi</taxon>
        <taxon>Amphibia</taxon>
        <taxon>Batrachia</taxon>
        <taxon>Anura</taxon>
        <taxon>Neobatrachia</taxon>
        <taxon>Hyloidea</taxon>
        <taxon>Dendrobatidae</taxon>
        <taxon>Dendrobatinae</taxon>
        <taxon>Ranitomeya</taxon>
    </lineage>
</organism>
<feature type="region of interest" description="Disordered" evidence="1">
    <location>
        <begin position="1"/>
        <end position="85"/>
    </location>
</feature>
<feature type="compositionally biased region" description="Polar residues" evidence="1">
    <location>
        <begin position="1"/>
        <end position="18"/>
    </location>
</feature>
<protein>
    <submittedName>
        <fullName evidence="2">Uncharacterized protein</fullName>
    </submittedName>
</protein>
<gene>
    <name evidence="2" type="ORF">RIMI_LOCUS2830875</name>
</gene>
<evidence type="ECO:0000313" key="2">
    <source>
        <dbReference type="EMBL" id="CAJ0926616.1"/>
    </source>
</evidence>
<sequence length="178" mass="18347">GAPTGEQGSPNDSDSTVSVKRRDSGIGDEAVLSPNSNLETDSPRSDPVSSGPDAISEVLHTLSSEVKKSQESETDGVNDQASTKNVNVKDILRSLVSTPPEESQIDPALIPPAFLGALGDPTAEHSVQFRSFDRSVVIAQKKSAAPTPSLVSAAPHAVSVVSSVEASQSAEADRESSG</sequence>
<evidence type="ECO:0000313" key="3">
    <source>
        <dbReference type="Proteomes" id="UP001176940"/>
    </source>
</evidence>
<feature type="compositionally biased region" description="Polar residues" evidence="1">
    <location>
        <begin position="75"/>
        <end position="85"/>
    </location>
</feature>
<feature type="non-terminal residue" evidence="2">
    <location>
        <position position="1"/>
    </location>
</feature>
<keyword evidence="3" id="KW-1185">Reference proteome</keyword>
<name>A0ABN9KW77_9NEOB</name>
<reference evidence="2" key="1">
    <citation type="submission" date="2023-07" db="EMBL/GenBank/DDBJ databases">
        <authorList>
            <person name="Stuckert A."/>
        </authorList>
    </citation>
    <scope>NUCLEOTIDE SEQUENCE</scope>
</reference>
<comment type="caution">
    <text evidence="2">The sequence shown here is derived from an EMBL/GenBank/DDBJ whole genome shotgun (WGS) entry which is preliminary data.</text>
</comment>
<proteinExistence type="predicted"/>
<feature type="non-terminal residue" evidence="2">
    <location>
        <position position="178"/>
    </location>
</feature>
<dbReference type="Proteomes" id="UP001176940">
    <property type="component" value="Unassembled WGS sequence"/>
</dbReference>
<accession>A0ABN9KW77</accession>